<evidence type="ECO:0000313" key="8">
    <source>
        <dbReference type="EMBL" id="ESK38111.1"/>
    </source>
</evidence>
<feature type="transmembrane region" description="Helical" evidence="6">
    <location>
        <begin position="154"/>
        <end position="175"/>
    </location>
</feature>
<keyword evidence="2" id="KW-1003">Cell membrane</keyword>
<sequence>MRRITQHSHFPELTLIFITFIWGGTFLTVQYALTLSSPMFFVGCRFAAASIAICLISWKTLKEVTWLDFLAGACIGLMMAVGYGAQTLGLQTILSTESAFLTALYVPMVPLFQWIIFKKAPRFMTWIGIICAFIGLILLTGNHSLNISFNTGQLFTLLSAVAIVFEIIFIGLFANRVNPQRVTIIQLIFASLAAFISMPLVGEHHLPAFSWTLVFIIIGIGLASAIIQFTMNWAQQFVDPARATVIYAGEPVWAGIIGRVAGERLSEYAIFGSILVILGVLLSELKPSFFKRKKGNDSERES</sequence>
<dbReference type="eggNOG" id="COG0697">
    <property type="taxonomic scope" value="Bacteria"/>
</dbReference>
<dbReference type="PANTHER" id="PTHR42920:SF5">
    <property type="entry name" value="EAMA DOMAIN-CONTAINING PROTEIN"/>
    <property type="match status" value="1"/>
</dbReference>
<dbReference type="GO" id="GO:0005886">
    <property type="term" value="C:plasma membrane"/>
    <property type="evidence" value="ECO:0007669"/>
    <property type="project" value="UniProtKB-SubCell"/>
</dbReference>
<keyword evidence="3 6" id="KW-0812">Transmembrane</keyword>
<evidence type="ECO:0000256" key="2">
    <source>
        <dbReference type="ARBA" id="ARBA00022475"/>
    </source>
</evidence>
<keyword evidence="4 6" id="KW-1133">Transmembrane helix</keyword>
<dbReference type="AlphaFoldDB" id="V2TJZ0"/>
<feature type="domain" description="EamA" evidence="7">
    <location>
        <begin position="151"/>
        <end position="283"/>
    </location>
</feature>
<feature type="transmembrane region" description="Helical" evidence="6">
    <location>
        <begin position="65"/>
        <end position="86"/>
    </location>
</feature>
<gene>
    <name evidence="8" type="ORF">P256_02035</name>
</gene>
<evidence type="ECO:0000256" key="3">
    <source>
        <dbReference type="ARBA" id="ARBA00022692"/>
    </source>
</evidence>
<dbReference type="OrthoDB" id="9804865at2"/>
<protein>
    <recommendedName>
        <fullName evidence="7">EamA domain-containing protein</fullName>
    </recommendedName>
</protein>
<dbReference type="InterPro" id="IPR051258">
    <property type="entry name" value="Diverse_Substrate_Transporter"/>
</dbReference>
<evidence type="ECO:0000256" key="1">
    <source>
        <dbReference type="ARBA" id="ARBA00004651"/>
    </source>
</evidence>
<dbReference type="InterPro" id="IPR037185">
    <property type="entry name" value="EmrE-like"/>
</dbReference>
<comment type="subcellular location">
    <subcellularLocation>
        <location evidence="1">Cell membrane</location>
        <topology evidence="1">Multi-pass membrane protein</topology>
    </subcellularLocation>
</comment>
<reference evidence="8 9" key="1">
    <citation type="submission" date="2013-10" db="EMBL/GenBank/DDBJ databases">
        <title>The Genome Sequence of Acinetobacter nectaris CIP 110549.</title>
        <authorList>
            <consortium name="The Broad Institute Genomics Platform"/>
            <consortium name="The Broad Institute Genome Sequencing Center for Infectious Disease"/>
            <person name="Cerqueira G."/>
            <person name="Feldgarden M."/>
            <person name="Courvalin P."/>
            <person name="Grillot-Courvalin C."/>
            <person name="Clermont D."/>
            <person name="Rocha E."/>
            <person name="Yoon E.-J."/>
            <person name="Nemec A."/>
            <person name="Young S.K."/>
            <person name="Zeng Q."/>
            <person name="Gargeya S."/>
            <person name="Fitzgerald M."/>
            <person name="Abouelleil A."/>
            <person name="Alvarado L."/>
            <person name="Berlin A.M."/>
            <person name="Chapman S.B."/>
            <person name="Gainer-Dewar J."/>
            <person name="Goldberg J."/>
            <person name="Gnerre S."/>
            <person name="Griggs A."/>
            <person name="Gujja S."/>
            <person name="Hansen M."/>
            <person name="Howarth C."/>
            <person name="Imamovic A."/>
            <person name="Ireland A."/>
            <person name="Larimer J."/>
            <person name="McCowan C."/>
            <person name="Murphy C."/>
            <person name="Pearson M."/>
            <person name="Poon T.W."/>
            <person name="Priest M."/>
            <person name="Roberts A."/>
            <person name="Saif S."/>
            <person name="Shea T."/>
            <person name="Sykes S."/>
            <person name="Wortman J."/>
            <person name="Nusbaum C."/>
            <person name="Birren B."/>
        </authorList>
    </citation>
    <scope>NUCLEOTIDE SEQUENCE [LARGE SCALE GENOMIC DNA]</scope>
    <source>
        <strain evidence="8 9">CIP 110549</strain>
    </source>
</reference>
<feature type="transmembrane region" description="Helical" evidence="6">
    <location>
        <begin position="268"/>
        <end position="285"/>
    </location>
</feature>
<feature type="transmembrane region" description="Helical" evidence="6">
    <location>
        <begin position="98"/>
        <end position="116"/>
    </location>
</feature>
<dbReference type="PATRIC" id="fig|1392540.3.peg.1963"/>
<feature type="transmembrane region" description="Helical" evidence="6">
    <location>
        <begin position="39"/>
        <end position="58"/>
    </location>
</feature>
<dbReference type="Pfam" id="PF00892">
    <property type="entry name" value="EamA"/>
    <property type="match status" value="2"/>
</dbReference>
<feature type="transmembrane region" description="Helical" evidence="6">
    <location>
        <begin position="208"/>
        <end position="231"/>
    </location>
</feature>
<proteinExistence type="predicted"/>
<dbReference type="HOGENOM" id="CLU_033863_21_0_6"/>
<dbReference type="STRING" id="1392540.P256_02035"/>
<feature type="transmembrane region" description="Helical" evidence="6">
    <location>
        <begin position="12"/>
        <end position="33"/>
    </location>
</feature>
<comment type="caution">
    <text evidence="8">The sequence shown here is derived from an EMBL/GenBank/DDBJ whole genome shotgun (WGS) entry which is preliminary data.</text>
</comment>
<name>V2TJZ0_9GAMM</name>
<evidence type="ECO:0000256" key="4">
    <source>
        <dbReference type="ARBA" id="ARBA00022989"/>
    </source>
</evidence>
<feature type="transmembrane region" description="Helical" evidence="6">
    <location>
        <begin position="182"/>
        <end position="202"/>
    </location>
</feature>
<accession>V2TJZ0</accession>
<evidence type="ECO:0000256" key="6">
    <source>
        <dbReference type="SAM" id="Phobius"/>
    </source>
</evidence>
<dbReference type="EMBL" id="AYER01000008">
    <property type="protein sequence ID" value="ESK38111.1"/>
    <property type="molecule type" value="Genomic_DNA"/>
</dbReference>
<evidence type="ECO:0000313" key="9">
    <source>
        <dbReference type="Proteomes" id="UP000023785"/>
    </source>
</evidence>
<keyword evidence="5 6" id="KW-0472">Membrane</keyword>
<dbReference type="Proteomes" id="UP000023785">
    <property type="component" value="Unassembled WGS sequence"/>
</dbReference>
<feature type="transmembrane region" description="Helical" evidence="6">
    <location>
        <begin position="123"/>
        <end position="142"/>
    </location>
</feature>
<evidence type="ECO:0000256" key="5">
    <source>
        <dbReference type="ARBA" id="ARBA00023136"/>
    </source>
</evidence>
<evidence type="ECO:0000259" key="7">
    <source>
        <dbReference type="Pfam" id="PF00892"/>
    </source>
</evidence>
<dbReference type="RefSeq" id="WP_023273653.1">
    <property type="nucleotide sequence ID" value="NZ_KI530735.1"/>
</dbReference>
<dbReference type="InterPro" id="IPR000620">
    <property type="entry name" value="EamA_dom"/>
</dbReference>
<dbReference type="SUPFAM" id="SSF103481">
    <property type="entry name" value="Multidrug resistance efflux transporter EmrE"/>
    <property type="match status" value="2"/>
</dbReference>
<keyword evidence="9" id="KW-1185">Reference proteome</keyword>
<organism evidence="8 9">
    <name type="scientific">Acinetobacter nectaris CIP 110549</name>
    <dbReference type="NCBI Taxonomy" id="1392540"/>
    <lineage>
        <taxon>Bacteria</taxon>
        <taxon>Pseudomonadati</taxon>
        <taxon>Pseudomonadota</taxon>
        <taxon>Gammaproteobacteria</taxon>
        <taxon>Moraxellales</taxon>
        <taxon>Moraxellaceae</taxon>
        <taxon>Acinetobacter</taxon>
    </lineage>
</organism>
<dbReference type="PANTHER" id="PTHR42920">
    <property type="entry name" value="OS03G0707200 PROTEIN-RELATED"/>
    <property type="match status" value="1"/>
</dbReference>
<feature type="domain" description="EamA" evidence="7">
    <location>
        <begin position="13"/>
        <end position="140"/>
    </location>
</feature>